<organism evidence="1 2">
    <name type="scientific">Flammeovirga agarivorans</name>
    <dbReference type="NCBI Taxonomy" id="2726742"/>
    <lineage>
        <taxon>Bacteria</taxon>
        <taxon>Pseudomonadati</taxon>
        <taxon>Bacteroidota</taxon>
        <taxon>Cytophagia</taxon>
        <taxon>Cytophagales</taxon>
        <taxon>Flammeovirgaceae</taxon>
        <taxon>Flammeovirga</taxon>
    </lineage>
</organism>
<proteinExistence type="predicted"/>
<reference evidence="1 2" key="1">
    <citation type="submission" date="2020-04" db="EMBL/GenBank/DDBJ databases">
        <title>Flammeovirga sp. SR4, a novel species isolated from seawater.</title>
        <authorList>
            <person name="Wang X."/>
        </authorList>
    </citation>
    <scope>NUCLEOTIDE SEQUENCE [LARGE SCALE GENOMIC DNA]</scope>
    <source>
        <strain evidence="1 2">SR4</strain>
    </source>
</reference>
<evidence type="ECO:0000313" key="1">
    <source>
        <dbReference type="EMBL" id="NLR94561.1"/>
    </source>
</evidence>
<evidence type="ECO:0000313" key="2">
    <source>
        <dbReference type="Proteomes" id="UP000585050"/>
    </source>
</evidence>
<protein>
    <submittedName>
        <fullName evidence="1">Uncharacterized protein</fullName>
    </submittedName>
</protein>
<gene>
    <name evidence="1" type="ORF">HGP29_25380</name>
</gene>
<dbReference type="RefSeq" id="WP_168885271.1">
    <property type="nucleotide sequence ID" value="NZ_JABAIL010000013.1"/>
</dbReference>
<dbReference type="Proteomes" id="UP000585050">
    <property type="component" value="Unassembled WGS sequence"/>
</dbReference>
<dbReference type="EMBL" id="JABAIL010000013">
    <property type="protein sequence ID" value="NLR94561.1"/>
    <property type="molecule type" value="Genomic_DNA"/>
</dbReference>
<accession>A0A7X8XYV5</accession>
<dbReference type="AlphaFoldDB" id="A0A7X8XYV5"/>
<comment type="caution">
    <text evidence="1">The sequence shown here is derived from an EMBL/GenBank/DDBJ whole genome shotgun (WGS) entry which is preliminary data.</text>
</comment>
<keyword evidence="2" id="KW-1185">Reference proteome</keyword>
<sequence length="156" mass="18571">MDLKHQKNNILNSFIDETIEKGYWENFNDIHIDDIDEEYSNKTSWVEGGLKCLNDTKGYLEKEYKDFTSFLIIPLESYVTKVGVNFKDEETLIRELSYTPPSLYICEKGWDNLKQTLDYGILLQNDIIKFKDFIFYHVEYKIDGDSEFRRSIIVCY</sequence>
<name>A0A7X8XYV5_9BACT</name>